<dbReference type="GeneID" id="64348091"/>
<dbReference type="PANTHER" id="PTHR38589:SF1">
    <property type="entry name" value="BLR0621 PROTEIN"/>
    <property type="match status" value="1"/>
</dbReference>
<evidence type="ECO:0000256" key="1">
    <source>
        <dbReference type="SAM" id="MobiDB-lite"/>
    </source>
</evidence>
<proteinExistence type="predicted"/>
<name>A0A4R5YCL9_KOCRO</name>
<dbReference type="RefSeq" id="WP_133410692.1">
    <property type="nucleotide sequence ID" value="NZ_SMZT01000004.1"/>
</dbReference>
<feature type="compositionally biased region" description="Low complexity" evidence="1">
    <location>
        <begin position="180"/>
        <end position="195"/>
    </location>
</feature>
<dbReference type="Proteomes" id="UP000295163">
    <property type="component" value="Unassembled WGS sequence"/>
</dbReference>
<dbReference type="InterPro" id="IPR005490">
    <property type="entry name" value="LD_TPept_cat_dom"/>
</dbReference>
<sequence length="730" mass="77147">MKISALRIPAAVAACFAVVLAGAPGASAAPSAPAPGVSAGPTTTPGPTAGAVAATVRLEPVDDESTVPERKTSLVDVLANDGLEDPATVRLLLVDPAARAAEDELVDELRTDLGSLRVVSPDTEPEALPEGWEAPDHPVLALTPAPDRPADAAPVEVAYAVLGAAGEAARAVLTVAPDREAPGASAAPTASGEPTEPAVPAEPRDGAEPTTEPSPGAEPVEERPAAPRPESQETAAAAAAENADVPAEVRQALEAAAARASTRTGEPTGEMRPWKGGWEWPHQRGVVLWSEAHGAHFVQLRGAIGHRWISTGGVDVLGWPVDDESCLLAGGGCRQSFSKTRTIYWSSSTGARTVNTRGAIGHQWVLGGREAGAYGYPTTDEVCGTSGGCRQSFAGDRTIYWTSSTGARTVNTRGAIGHKWVLGGREAGSYGYPTTDEVCGLAGGGCRQSFTKAHTIYWSPGTGARAVKTKGAIGQRWIATGRERGSLGYPVTDEVGTGTVHQKFQRGLVTWSRATGARTHLFRGECHHLNTGRSVQPTRNAARVSLTIAEGYGRSQATFVNCVRIGGSYVEEWRTSAYVGASGFKRPGVPSGHTQYLFSPQGSYSVTESFGVYNPGTALPYRQLNPNSRWGGRLGTLYNKYFESTGYTWPDENMWYFSLSGDYRLGVVINYNRPPDSSIVQGNGFAIFLHANKKPTAGCIALHEHEVARYMRTARPGDRIIMGVRADLFR</sequence>
<gene>
    <name evidence="4" type="ORF">E2R59_11745</name>
</gene>
<dbReference type="GO" id="GO:0016740">
    <property type="term" value="F:transferase activity"/>
    <property type="evidence" value="ECO:0007669"/>
    <property type="project" value="InterPro"/>
</dbReference>
<reference evidence="4 5" key="1">
    <citation type="submission" date="2019-03" db="EMBL/GenBank/DDBJ databases">
        <title>Genome Sequencing and Assembly of Various Microbes Isolated from Partially Reclaimed Soil and Acid Mine Drainage (AMD) Site.</title>
        <authorList>
            <person name="Steinbock B."/>
            <person name="Bechtold R."/>
            <person name="Sevigny J.L."/>
            <person name="Thomas D."/>
            <person name="Cuthill L.R."/>
            <person name="Aveiro Johannsen E.J."/>
            <person name="Thomas K."/>
            <person name="Ghosh A."/>
        </authorList>
    </citation>
    <scope>NUCLEOTIDE SEQUENCE [LARGE SCALE GENOMIC DNA]</scope>
    <source>
        <strain evidence="4 5">S-A3</strain>
    </source>
</reference>
<feature type="signal peptide" evidence="2">
    <location>
        <begin position="1"/>
        <end position="28"/>
    </location>
</feature>
<feature type="chain" id="PRO_5020299993" description="L,D-TPase catalytic domain-containing protein" evidence="2">
    <location>
        <begin position="29"/>
        <end position="730"/>
    </location>
</feature>
<feature type="region of interest" description="Disordered" evidence="1">
    <location>
        <begin position="180"/>
        <end position="277"/>
    </location>
</feature>
<feature type="region of interest" description="Disordered" evidence="1">
    <location>
        <begin position="28"/>
        <end position="49"/>
    </location>
</feature>
<accession>A0A4R5YCL9</accession>
<dbReference type="Pfam" id="PF03734">
    <property type="entry name" value="YkuD"/>
    <property type="match status" value="1"/>
</dbReference>
<organism evidence="4 5">
    <name type="scientific">Kocuria rosea</name>
    <name type="common">Deinococcus erythromyxa</name>
    <name type="synonym">Micrococcus rubens</name>
    <dbReference type="NCBI Taxonomy" id="1275"/>
    <lineage>
        <taxon>Bacteria</taxon>
        <taxon>Bacillati</taxon>
        <taxon>Actinomycetota</taxon>
        <taxon>Actinomycetes</taxon>
        <taxon>Micrococcales</taxon>
        <taxon>Micrococcaceae</taxon>
        <taxon>Kocuria</taxon>
    </lineage>
</organism>
<evidence type="ECO:0000313" key="4">
    <source>
        <dbReference type="EMBL" id="TDL42602.1"/>
    </source>
</evidence>
<evidence type="ECO:0000313" key="5">
    <source>
        <dbReference type="Proteomes" id="UP000295163"/>
    </source>
</evidence>
<dbReference type="InterPro" id="IPR013207">
    <property type="entry name" value="LGFP"/>
</dbReference>
<dbReference type="Pfam" id="PF08310">
    <property type="entry name" value="LGFP"/>
    <property type="match status" value="4"/>
</dbReference>
<protein>
    <recommendedName>
        <fullName evidence="3">L,D-TPase catalytic domain-containing protein</fullName>
    </recommendedName>
</protein>
<evidence type="ECO:0000256" key="2">
    <source>
        <dbReference type="SAM" id="SignalP"/>
    </source>
</evidence>
<feature type="domain" description="L,D-TPase catalytic" evidence="3">
    <location>
        <begin position="592"/>
        <end position="721"/>
    </location>
</feature>
<comment type="caution">
    <text evidence="4">The sequence shown here is derived from an EMBL/GenBank/DDBJ whole genome shotgun (WGS) entry which is preliminary data.</text>
</comment>
<evidence type="ECO:0000259" key="3">
    <source>
        <dbReference type="Pfam" id="PF03734"/>
    </source>
</evidence>
<feature type="compositionally biased region" description="Low complexity" evidence="1">
    <location>
        <begin position="228"/>
        <end position="260"/>
    </location>
</feature>
<dbReference type="AlphaFoldDB" id="A0A4R5YCL9"/>
<dbReference type="EMBL" id="SMZT01000004">
    <property type="protein sequence ID" value="TDL42602.1"/>
    <property type="molecule type" value="Genomic_DNA"/>
</dbReference>
<feature type="region of interest" description="Disordered" evidence="1">
    <location>
        <begin position="122"/>
        <end position="147"/>
    </location>
</feature>
<dbReference type="PANTHER" id="PTHR38589">
    <property type="entry name" value="BLR0621 PROTEIN"/>
    <property type="match status" value="1"/>
</dbReference>
<keyword evidence="2" id="KW-0732">Signal</keyword>